<proteinExistence type="predicted"/>
<evidence type="ECO:0000256" key="1">
    <source>
        <dbReference type="SAM" id="MobiDB-lite"/>
    </source>
</evidence>
<feature type="region of interest" description="Disordered" evidence="1">
    <location>
        <begin position="295"/>
        <end position="321"/>
    </location>
</feature>
<dbReference type="OrthoDB" id="5877628at2759"/>
<reference evidence="2" key="1">
    <citation type="submission" date="2007-07" db="EMBL/GenBank/DDBJ databases">
        <title>PCAP assembly of the Caenorhabditis remanei genome.</title>
        <authorList>
            <consortium name="The Caenorhabditis remanei Sequencing Consortium"/>
            <person name="Wilson R.K."/>
        </authorList>
    </citation>
    <scope>NUCLEOTIDE SEQUENCE [LARGE SCALE GENOMIC DNA]</scope>
    <source>
        <strain evidence="2">PB4641</strain>
    </source>
</reference>
<feature type="compositionally biased region" description="Basic and acidic residues" evidence="1">
    <location>
        <begin position="58"/>
        <end position="72"/>
    </location>
</feature>
<accession>E3LJX8</accession>
<dbReference type="KEGG" id="crq:GCK72_019307"/>
<protein>
    <submittedName>
        <fullName evidence="2">Uncharacterized protein</fullName>
    </submittedName>
</protein>
<sequence>MPRDNSRRRNRHRRQELSDFELAQQKVRELEEQLAEKDIRLKNEAKQLKRKYGLSVNPEHDDLSPSPSDEHYGPPVMIGVRSDRSGGSSERSDDSSLIRINEPNPYNGSPPRFEYPQNFRNSGYQFDGPPMANNPGLYDRPPEYQTFEHLVPPHQFCHENIDVRVDEMPRWPMQESPHSEDYDIPEEPRSFSPTPIWRHEQDVQVEPMPIFPMDGEDGEEPAEFLTKRNREEKVRLQMIMIAQQAEEAEREARLARHLPRASRKTEKDKELEESRKARETVREYREKALQEIRQKEKEKDLKRREVEREKRHELKRKQEDAELEKRKLDRIKQDNLLKQAECDEFFLKYLTPAIGAIESKSSRIEGKNPTEYVSKCHAVNIPKELLYGSKIGETRGDGYKGAIMNYMEKLIGFGVITEQTRKLMKRIEKLPKFVAELVEPLCNDIAIYGTQISVTDTRDMRSKFESFAKEKSTEFWNEATNKKKLADFLKRYDRKRSRSRDRDRDRDRKKNTNDRDRVRPQKTPSPSNEESLKMLFATAGNGISPLTSNSSNLNLNTIPVVNGPPVVNHYLSPQSTIPPLMSVSVANMSAANQQFPQMMNQFIQPSQTFYPPQPQHFDTQLMNGYTQYQQTHVAMMHQQMPQHQPEFIYQLPPPPQPPVIPPNLPTNRDDDADLMDEIFT</sequence>
<dbReference type="CTD" id="9839505"/>
<feature type="region of interest" description="Disordered" evidence="1">
    <location>
        <begin position="42"/>
        <end position="112"/>
    </location>
</feature>
<dbReference type="eggNOG" id="ENOG502TG3P">
    <property type="taxonomic scope" value="Eukaryota"/>
</dbReference>
<dbReference type="InParanoid" id="E3LJX8"/>
<dbReference type="HOGENOM" id="CLU_421050_0_0_1"/>
<dbReference type="EMBL" id="DS268410">
    <property type="protein sequence ID" value="EFO99994.1"/>
    <property type="molecule type" value="Genomic_DNA"/>
</dbReference>
<feature type="region of interest" description="Disordered" evidence="1">
    <location>
        <begin position="250"/>
        <end position="282"/>
    </location>
</feature>
<feature type="region of interest" description="Disordered" evidence="1">
    <location>
        <begin position="494"/>
        <end position="530"/>
    </location>
</feature>
<gene>
    <name evidence="2" type="ORF">CRE_18577</name>
</gene>
<name>E3LJX8_CAERE</name>
<dbReference type="Proteomes" id="UP000008281">
    <property type="component" value="Unassembled WGS sequence"/>
</dbReference>
<dbReference type="AlphaFoldDB" id="E3LJX8"/>
<dbReference type="GeneID" id="9839505"/>
<feature type="compositionally biased region" description="Basic and acidic residues" evidence="1">
    <location>
        <begin position="500"/>
        <end position="519"/>
    </location>
</feature>
<evidence type="ECO:0000313" key="3">
    <source>
        <dbReference type="Proteomes" id="UP000008281"/>
    </source>
</evidence>
<keyword evidence="3" id="KW-1185">Reference proteome</keyword>
<dbReference type="OMA" id="PMPIFPM"/>
<dbReference type="FunCoup" id="E3LJX8">
    <property type="interactions" value="1653"/>
</dbReference>
<evidence type="ECO:0000313" key="2">
    <source>
        <dbReference type="EMBL" id="EFO99994.1"/>
    </source>
</evidence>
<feature type="compositionally biased region" description="Basic and acidic residues" evidence="1">
    <location>
        <begin position="263"/>
        <end position="282"/>
    </location>
</feature>
<organism evidence="3">
    <name type="scientific">Caenorhabditis remanei</name>
    <name type="common">Caenorhabditis vulgaris</name>
    <dbReference type="NCBI Taxonomy" id="31234"/>
    <lineage>
        <taxon>Eukaryota</taxon>
        <taxon>Metazoa</taxon>
        <taxon>Ecdysozoa</taxon>
        <taxon>Nematoda</taxon>
        <taxon>Chromadorea</taxon>
        <taxon>Rhabditida</taxon>
        <taxon>Rhabditina</taxon>
        <taxon>Rhabditomorpha</taxon>
        <taxon>Rhabditoidea</taxon>
        <taxon>Rhabditidae</taxon>
        <taxon>Peloderinae</taxon>
        <taxon>Caenorhabditis</taxon>
    </lineage>
</organism>
<dbReference type="RefSeq" id="XP_003115507.2">
    <property type="nucleotide sequence ID" value="XM_003115459.2"/>
</dbReference>